<dbReference type="GO" id="GO:0006457">
    <property type="term" value="P:protein folding"/>
    <property type="evidence" value="ECO:0007669"/>
    <property type="project" value="InterPro"/>
</dbReference>
<gene>
    <name evidence="4" type="primary">grpE_30</name>
    <name evidence="4" type="ORF">SDC9_95893</name>
</gene>
<dbReference type="SUPFAM" id="SSF51064">
    <property type="entry name" value="Head domain of nucleotide exchange factor GrpE"/>
    <property type="match status" value="1"/>
</dbReference>
<dbReference type="GO" id="GO:0051087">
    <property type="term" value="F:protein-folding chaperone binding"/>
    <property type="evidence" value="ECO:0007669"/>
    <property type="project" value="InterPro"/>
</dbReference>
<dbReference type="AlphaFoldDB" id="A0A645A7K2"/>
<evidence type="ECO:0000313" key="4">
    <source>
        <dbReference type="EMBL" id="MPM49165.1"/>
    </source>
</evidence>
<feature type="region of interest" description="Disordered" evidence="3">
    <location>
        <begin position="1"/>
        <end position="42"/>
    </location>
</feature>
<keyword evidence="2" id="KW-0143">Chaperone</keyword>
<accession>A0A645A7K2</accession>
<name>A0A645A7K2_9ZZZZ</name>
<feature type="compositionally biased region" description="Low complexity" evidence="3">
    <location>
        <begin position="23"/>
        <end position="35"/>
    </location>
</feature>
<dbReference type="Pfam" id="PF01025">
    <property type="entry name" value="GrpE"/>
    <property type="match status" value="1"/>
</dbReference>
<comment type="caution">
    <text evidence="4">The sequence shown here is derived from an EMBL/GenBank/DDBJ whole genome shotgun (WGS) entry which is preliminary data.</text>
</comment>
<dbReference type="GO" id="GO:0042803">
    <property type="term" value="F:protein homodimerization activity"/>
    <property type="evidence" value="ECO:0007669"/>
    <property type="project" value="InterPro"/>
</dbReference>
<dbReference type="Gene3D" id="3.90.20.20">
    <property type="match status" value="1"/>
</dbReference>
<organism evidence="4">
    <name type="scientific">bioreactor metagenome</name>
    <dbReference type="NCBI Taxonomy" id="1076179"/>
    <lineage>
        <taxon>unclassified sequences</taxon>
        <taxon>metagenomes</taxon>
        <taxon>ecological metagenomes</taxon>
    </lineage>
</organism>
<reference evidence="4" key="1">
    <citation type="submission" date="2019-08" db="EMBL/GenBank/DDBJ databases">
        <authorList>
            <person name="Kucharzyk K."/>
            <person name="Murdoch R.W."/>
            <person name="Higgins S."/>
            <person name="Loffler F."/>
        </authorList>
    </citation>
    <scope>NUCLEOTIDE SEQUENCE</scope>
</reference>
<dbReference type="GO" id="GO:0000774">
    <property type="term" value="F:adenyl-nucleotide exchange factor activity"/>
    <property type="evidence" value="ECO:0007669"/>
    <property type="project" value="InterPro"/>
</dbReference>
<proteinExistence type="inferred from homology"/>
<evidence type="ECO:0000256" key="2">
    <source>
        <dbReference type="ARBA" id="ARBA00023186"/>
    </source>
</evidence>
<dbReference type="Gene3D" id="2.30.22.10">
    <property type="entry name" value="Head domain of nucleotide exchange factor GrpE"/>
    <property type="match status" value="1"/>
</dbReference>
<dbReference type="PANTHER" id="PTHR21237:SF23">
    <property type="entry name" value="GRPE PROTEIN HOMOLOG, MITOCHONDRIAL"/>
    <property type="match status" value="1"/>
</dbReference>
<dbReference type="CDD" id="cd00446">
    <property type="entry name" value="GrpE"/>
    <property type="match status" value="1"/>
</dbReference>
<dbReference type="GO" id="GO:0051082">
    <property type="term" value="F:unfolded protein binding"/>
    <property type="evidence" value="ECO:0007669"/>
    <property type="project" value="TreeGrafter"/>
</dbReference>
<evidence type="ECO:0000256" key="1">
    <source>
        <dbReference type="ARBA" id="ARBA00009054"/>
    </source>
</evidence>
<sequence length="184" mass="20264">MDEQKKPNCGDPQTDAEAEFEGVPAAEESAAQPEAVESETLKEEIRKLKEEVARGRADYFNLRTRIERDRESNAKLAAEQAINEMLPVFENLERIVAAVDDKDSSLAKGMAMVTKQFADGLCKLGLEFIPTEGEFDPALHEAVSMEPVDDAERDGHIIGALCRGYKLAGRVLKAPQVRVGKYNG</sequence>
<dbReference type="InterPro" id="IPR009012">
    <property type="entry name" value="GrpE_head"/>
</dbReference>
<dbReference type="InterPro" id="IPR013805">
    <property type="entry name" value="GrpE_CC"/>
</dbReference>
<dbReference type="HAMAP" id="MF_01151">
    <property type="entry name" value="GrpE"/>
    <property type="match status" value="1"/>
</dbReference>
<dbReference type="EMBL" id="VSSQ01012405">
    <property type="protein sequence ID" value="MPM49165.1"/>
    <property type="molecule type" value="Genomic_DNA"/>
</dbReference>
<dbReference type="PANTHER" id="PTHR21237">
    <property type="entry name" value="GRPE PROTEIN"/>
    <property type="match status" value="1"/>
</dbReference>
<dbReference type="InterPro" id="IPR000740">
    <property type="entry name" value="GrpE"/>
</dbReference>
<evidence type="ECO:0000256" key="3">
    <source>
        <dbReference type="SAM" id="MobiDB-lite"/>
    </source>
</evidence>
<dbReference type="PRINTS" id="PR00773">
    <property type="entry name" value="GRPEPROTEIN"/>
</dbReference>
<dbReference type="SUPFAM" id="SSF58014">
    <property type="entry name" value="Coiled-coil domain of nucleotide exchange factor GrpE"/>
    <property type="match status" value="1"/>
</dbReference>
<comment type="similarity">
    <text evidence="1">Belongs to the GrpE family.</text>
</comment>
<protein>
    <submittedName>
        <fullName evidence="4">Protein GrpE</fullName>
    </submittedName>
</protein>